<keyword evidence="1" id="KW-0812">Transmembrane</keyword>
<feature type="transmembrane region" description="Helical" evidence="1">
    <location>
        <begin position="12"/>
        <end position="33"/>
    </location>
</feature>
<reference evidence="2 3" key="1">
    <citation type="submission" date="2014-01" db="EMBL/GenBank/DDBJ databases">
        <title>Actinotalea ferrariae CF5-4.</title>
        <authorList>
            <person name="Chen F."/>
            <person name="Li Y."/>
            <person name="Wang G."/>
        </authorList>
    </citation>
    <scope>NUCLEOTIDE SEQUENCE [LARGE SCALE GENOMIC DNA]</scope>
    <source>
        <strain evidence="2 3">CF5-4</strain>
    </source>
</reference>
<dbReference type="OrthoDB" id="2474810at2"/>
<keyword evidence="1" id="KW-0472">Membrane</keyword>
<dbReference type="RefSeq" id="WP_034221571.1">
    <property type="nucleotide sequence ID" value="NZ_AXCW01000005.1"/>
</dbReference>
<gene>
    <name evidence="2" type="ORF">N866_15330</name>
</gene>
<dbReference type="EMBL" id="AXCW01000005">
    <property type="protein sequence ID" value="EYR65095.1"/>
    <property type="molecule type" value="Genomic_DNA"/>
</dbReference>
<feature type="transmembrane region" description="Helical" evidence="1">
    <location>
        <begin position="80"/>
        <end position="96"/>
    </location>
</feature>
<evidence type="ECO:0000313" key="2">
    <source>
        <dbReference type="EMBL" id="EYR65095.1"/>
    </source>
</evidence>
<feature type="transmembrane region" description="Helical" evidence="1">
    <location>
        <begin position="126"/>
        <end position="145"/>
    </location>
</feature>
<sequence>MMLGARSGGTVALRHLVMAAIALALAGAAWALYSSWSADMRLWKSLGVSAIGLLWWAIIIGPLARLWPRLSGLVPWRREAGIWFALVSALHGYLVWDGWARWDVAGLLGYQFSPESGLYLRAEPGFGLANLLGVAALGLGLALAATSFDRAVAFLGIGSWKWMHTLAYAAFYLVTLHVLYFAFIHYSPSPTRLTIYEPNPLRYYYLALFLTAVGAQASAFTAAVWRRQKVGAL</sequence>
<protein>
    <submittedName>
        <fullName evidence="2">Uncharacterized protein</fullName>
    </submittedName>
</protein>
<proteinExistence type="predicted"/>
<feature type="transmembrane region" description="Helical" evidence="1">
    <location>
        <begin position="203"/>
        <end position="225"/>
    </location>
</feature>
<keyword evidence="1" id="KW-1133">Transmembrane helix</keyword>
<keyword evidence="3" id="KW-1185">Reference proteome</keyword>
<organism evidence="2 3">
    <name type="scientific">Actinotalea ferrariae CF5-4</name>
    <dbReference type="NCBI Taxonomy" id="948458"/>
    <lineage>
        <taxon>Bacteria</taxon>
        <taxon>Bacillati</taxon>
        <taxon>Actinomycetota</taxon>
        <taxon>Actinomycetes</taxon>
        <taxon>Micrococcales</taxon>
        <taxon>Cellulomonadaceae</taxon>
        <taxon>Actinotalea</taxon>
    </lineage>
</organism>
<evidence type="ECO:0000256" key="1">
    <source>
        <dbReference type="SAM" id="Phobius"/>
    </source>
</evidence>
<evidence type="ECO:0000313" key="3">
    <source>
        <dbReference type="Proteomes" id="UP000019753"/>
    </source>
</evidence>
<comment type="caution">
    <text evidence="2">The sequence shown here is derived from an EMBL/GenBank/DDBJ whole genome shotgun (WGS) entry which is preliminary data.</text>
</comment>
<dbReference type="AlphaFoldDB" id="A0A021VYK9"/>
<feature type="transmembrane region" description="Helical" evidence="1">
    <location>
        <begin position="45"/>
        <end position="68"/>
    </location>
</feature>
<dbReference type="Proteomes" id="UP000019753">
    <property type="component" value="Unassembled WGS sequence"/>
</dbReference>
<name>A0A021VYK9_9CELL</name>
<accession>A0A021VYK9</accession>
<feature type="transmembrane region" description="Helical" evidence="1">
    <location>
        <begin position="166"/>
        <end position="183"/>
    </location>
</feature>